<dbReference type="OrthoDB" id="9666253at2759"/>
<comment type="caution">
    <text evidence="1">The sequence shown here is derived from an EMBL/GenBank/DDBJ whole genome shotgun (WGS) entry which is preliminary data.</text>
</comment>
<gene>
    <name evidence="1" type="ORF">DUI87_16515</name>
</gene>
<sequence>MVSSSSFPLSSQNPFCNLTNPLLFPNPSFPLALSQASPPPLTAPSILKAPPSNFAPCRSCLQLLVPMVSLPPLLVSTLQNWGGRNLEPGTRNQDLIPILSATPVTFQRSKRGGVVCGNWDPSSQQTIRDLCKAHKEFGHKSEYFHSLLKANLAGRVAVPFDLQQLFSCLMSSTEFRLWEVAWKKLLRDLLSGFWQDAEMAVDNSNLPISLDHLCGERE</sequence>
<accession>A0A3M0K3S2</accession>
<protein>
    <submittedName>
        <fullName evidence="1">Uncharacterized protein</fullName>
    </submittedName>
</protein>
<dbReference type="Gene3D" id="1.10.375.10">
    <property type="entry name" value="Human Immunodeficiency Virus Type 1 Capsid Protein"/>
    <property type="match status" value="1"/>
</dbReference>
<dbReference type="GO" id="GO:0016032">
    <property type="term" value="P:viral process"/>
    <property type="evidence" value="ECO:0007669"/>
    <property type="project" value="InterPro"/>
</dbReference>
<dbReference type="SUPFAM" id="SSF47943">
    <property type="entry name" value="Retrovirus capsid protein, N-terminal core domain"/>
    <property type="match status" value="1"/>
</dbReference>
<dbReference type="AlphaFoldDB" id="A0A3M0K3S2"/>
<dbReference type="EMBL" id="QRBI01000120">
    <property type="protein sequence ID" value="RMC07061.1"/>
    <property type="molecule type" value="Genomic_DNA"/>
</dbReference>
<evidence type="ECO:0000313" key="2">
    <source>
        <dbReference type="Proteomes" id="UP000269221"/>
    </source>
</evidence>
<dbReference type="InterPro" id="IPR008919">
    <property type="entry name" value="Retrov_capsid_N"/>
</dbReference>
<proteinExistence type="predicted"/>
<organism evidence="1 2">
    <name type="scientific">Hirundo rustica rustica</name>
    <dbReference type="NCBI Taxonomy" id="333673"/>
    <lineage>
        <taxon>Eukaryota</taxon>
        <taxon>Metazoa</taxon>
        <taxon>Chordata</taxon>
        <taxon>Craniata</taxon>
        <taxon>Vertebrata</taxon>
        <taxon>Euteleostomi</taxon>
        <taxon>Archelosauria</taxon>
        <taxon>Archosauria</taxon>
        <taxon>Dinosauria</taxon>
        <taxon>Saurischia</taxon>
        <taxon>Theropoda</taxon>
        <taxon>Coelurosauria</taxon>
        <taxon>Aves</taxon>
        <taxon>Neognathae</taxon>
        <taxon>Neoaves</taxon>
        <taxon>Telluraves</taxon>
        <taxon>Australaves</taxon>
        <taxon>Passeriformes</taxon>
        <taxon>Sylvioidea</taxon>
        <taxon>Hirundinidae</taxon>
        <taxon>Hirundo</taxon>
    </lineage>
</organism>
<dbReference type="Proteomes" id="UP000269221">
    <property type="component" value="Unassembled WGS sequence"/>
</dbReference>
<keyword evidence="2" id="KW-1185">Reference proteome</keyword>
<reference evidence="1 2" key="1">
    <citation type="submission" date="2018-07" db="EMBL/GenBank/DDBJ databases">
        <title>A high quality draft genome assembly of the barn swallow (H. rustica rustica).</title>
        <authorList>
            <person name="Formenti G."/>
            <person name="Chiara M."/>
            <person name="Poveda L."/>
            <person name="Francoijs K.-J."/>
            <person name="Bonisoli-Alquati A."/>
            <person name="Canova L."/>
            <person name="Gianfranceschi L."/>
            <person name="Horner D.S."/>
            <person name="Saino N."/>
        </authorList>
    </citation>
    <scope>NUCLEOTIDE SEQUENCE [LARGE SCALE GENOMIC DNA]</scope>
    <source>
        <strain evidence="1">Chelidonia</strain>
        <tissue evidence="1">Blood</tissue>
    </source>
</reference>
<dbReference type="Pfam" id="PF00607">
    <property type="entry name" value="Gag_p24"/>
    <property type="match status" value="1"/>
</dbReference>
<evidence type="ECO:0000313" key="1">
    <source>
        <dbReference type="EMBL" id="RMC07061.1"/>
    </source>
</evidence>
<name>A0A3M0K3S2_HIRRU</name>